<dbReference type="Pfam" id="PF07394">
    <property type="entry name" value="DUF1501"/>
    <property type="match status" value="1"/>
</dbReference>
<dbReference type="InterPro" id="IPR010869">
    <property type="entry name" value="DUF1501"/>
</dbReference>
<dbReference type="PROSITE" id="PS51318">
    <property type="entry name" value="TAT"/>
    <property type="match status" value="1"/>
</dbReference>
<protein>
    <submittedName>
        <fullName evidence="1">DUF1501 domain-containing protein</fullName>
    </submittedName>
</protein>
<dbReference type="Proteomes" id="UP000280296">
    <property type="component" value="Unassembled WGS sequence"/>
</dbReference>
<dbReference type="EMBL" id="RYZH01000011">
    <property type="protein sequence ID" value="RUL88386.1"/>
    <property type="molecule type" value="Genomic_DNA"/>
</dbReference>
<dbReference type="PANTHER" id="PTHR43737">
    <property type="entry name" value="BLL7424 PROTEIN"/>
    <property type="match status" value="1"/>
</dbReference>
<dbReference type="RefSeq" id="WP_126724713.1">
    <property type="nucleotide sequence ID" value="NZ_RYZH01000011.1"/>
</dbReference>
<keyword evidence="2" id="KW-1185">Reference proteome</keyword>
<gene>
    <name evidence="1" type="ORF">TsocGM_07635</name>
</gene>
<dbReference type="SUPFAM" id="SSF53649">
    <property type="entry name" value="Alkaline phosphatase-like"/>
    <property type="match status" value="1"/>
</dbReference>
<dbReference type="OrthoDB" id="127333at2"/>
<organism evidence="1 2">
    <name type="scientific">Tautonia sociabilis</name>
    <dbReference type="NCBI Taxonomy" id="2080755"/>
    <lineage>
        <taxon>Bacteria</taxon>
        <taxon>Pseudomonadati</taxon>
        <taxon>Planctomycetota</taxon>
        <taxon>Planctomycetia</taxon>
        <taxon>Isosphaerales</taxon>
        <taxon>Isosphaeraceae</taxon>
        <taxon>Tautonia</taxon>
    </lineage>
</organism>
<dbReference type="PANTHER" id="PTHR43737:SF1">
    <property type="entry name" value="DUF1501 DOMAIN-CONTAINING PROTEIN"/>
    <property type="match status" value="1"/>
</dbReference>
<evidence type="ECO:0000313" key="2">
    <source>
        <dbReference type="Proteomes" id="UP000280296"/>
    </source>
</evidence>
<dbReference type="InterPro" id="IPR006311">
    <property type="entry name" value="TAT_signal"/>
</dbReference>
<sequence>MPSGCPDFLETLRLSRRSLLRVGAAGLAGLTLPDVLRASDRGEPRRAPARNVIFLHQFGGPSHIDTFDLKPDAPQGIRGEFSPIPSAVPGVPVSEHLPRFAAVLDKVAQVRSVHHRMKNHNSATYYSLTGHAPPLDDIRLRDTLELFPAYGSVVAKLRPSDDPAIPSFVSYPHVLRDGSVTPGQHASFLGKPYDPFFIGQDPNDPGFRLPELNLPDTMPLGRLDDRRGLLELIDRQTELLEYDATARGIDDFYGRALSMLASPRVKRAFDLGEEPDALRDSYGRTTYGQGCLLARRLVEAGVRFVTVYFSRSIGGQGSQGWDTHQDNFNDLKNRLLPITDQTVPTLIQDLDARGLLDETLIVWMGEFGRGPKIGDRDGKGRNHWPSCYTVLFAGGGTTGGAVYGSSDRIGAYPDTDPAPLERVAATIFHALGLDPETEVRDRLNRPLSIAAGRPITELFS</sequence>
<dbReference type="InterPro" id="IPR017850">
    <property type="entry name" value="Alkaline_phosphatase_core_sf"/>
</dbReference>
<evidence type="ECO:0000313" key="1">
    <source>
        <dbReference type="EMBL" id="RUL88386.1"/>
    </source>
</evidence>
<accession>A0A432MMP4</accession>
<name>A0A432MMP4_9BACT</name>
<reference evidence="1 2" key="1">
    <citation type="submission" date="2018-12" db="EMBL/GenBank/DDBJ databases">
        <authorList>
            <person name="Toschakov S.V."/>
        </authorList>
    </citation>
    <scope>NUCLEOTIDE SEQUENCE [LARGE SCALE GENOMIC DNA]</scope>
    <source>
        <strain evidence="1 2">GM2012</strain>
    </source>
</reference>
<dbReference type="AlphaFoldDB" id="A0A432MMP4"/>
<comment type="caution">
    <text evidence="1">The sequence shown here is derived from an EMBL/GenBank/DDBJ whole genome shotgun (WGS) entry which is preliminary data.</text>
</comment>
<reference evidence="1 2" key="2">
    <citation type="submission" date="2019-01" db="EMBL/GenBank/DDBJ databases">
        <title>Tautonia sociabilis, a novel thermotolerant planctomycete of Isosphaeraceae family, isolated from a 4000 m deep subterranean habitat.</title>
        <authorList>
            <person name="Kovaleva O.L."/>
            <person name="Elcheninov A.G."/>
            <person name="Van Heerden E."/>
            <person name="Toshchakov S.V."/>
            <person name="Novikov A."/>
            <person name="Bonch-Osmolovskaya E.A."/>
            <person name="Kublanov I.V."/>
        </authorList>
    </citation>
    <scope>NUCLEOTIDE SEQUENCE [LARGE SCALE GENOMIC DNA]</scope>
    <source>
        <strain evidence="1 2">GM2012</strain>
    </source>
</reference>
<proteinExistence type="predicted"/>